<proteinExistence type="predicted"/>
<organism evidence="1 2">
    <name type="scientific">Anas platyrhynchos</name>
    <name type="common">Mallard</name>
    <name type="synonym">Anas boschas</name>
    <dbReference type="NCBI Taxonomy" id="8839"/>
    <lineage>
        <taxon>Eukaryota</taxon>
        <taxon>Metazoa</taxon>
        <taxon>Chordata</taxon>
        <taxon>Craniata</taxon>
        <taxon>Vertebrata</taxon>
        <taxon>Euteleostomi</taxon>
        <taxon>Archelosauria</taxon>
        <taxon>Archosauria</taxon>
        <taxon>Dinosauria</taxon>
        <taxon>Saurischia</taxon>
        <taxon>Theropoda</taxon>
        <taxon>Coelurosauria</taxon>
        <taxon>Aves</taxon>
        <taxon>Neognathae</taxon>
        <taxon>Galloanserae</taxon>
        <taxon>Anseriformes</taxon>
        <taxon>Anatidae</taxon>
        <taxon>Anatinae</taxon>
        <taxon>Anas</taxon>
    </lineage>
</organism>
<sequence>MISGFKLRTYVSGGYSGSESRLVYLICLGVVAVQLSHLPRKISDNSKRVMENTKISVEQCVEAKCSALLLGHTLSLAKYARAQYNTHTANTSSMFKVESKLKEAYGNQDSFSENENSQTKIEVLPLKSKYFRSNTKDFLSEPSFIPYCNQKTDPLVRCLDHVKILINKPP</sequence>
<evidence type="ECO:0000313" key="2">
    <source>
        <dbReference type="Proteomes" id="UP000296049"/>
    </source>
</evidence>
<name>R0LKZ0_ANAPL</name>
<dbReference type="EMBL" id="KB743126">
    <property type="protein sequence ID" value="EOB01113.1"/>
    <property type="molecule type" value="Genomic_DNA"/>
</dbReference>
<reference evidence="2" key="1">
    <citation type="journal article" date="2013" name="Nat. Genet.">
        <title>The duck genome and transcriptome provide insight into an avian influenza virus reservoir species.</title>
        <authorList>
            <person name="Huang Y."/>
            <person name="Li Y."/>
            <person name="Burt D.W."/>
            <person name="Chen H."/>
            <person name="Zhang Y."/>
            <person name="Qian W."/>
            <person name="Kim H."/>
            <person name="Gan S."/>
            <person name="Zhao Y."/>
            <person name="Li J."/>
            <person name="Yi K."/>
            <person name="Feng H."/>
            <person name="Zhu P."/>
            <person name="Li B."/>
            <person name="Liu Q."/>
            <person name="Fairley S."/>
            <person name="Magor K.E."/>
            <person name="Du Z."/>
            <person name="Hu X."/>
            <person name="Goodman L."/>
            <person name="Tafer H."/>
            <person name="Vignal A."/>
            <person name="Lee T."/>
            <person name="Kim K.W."/>
            <person name="Sheng Z."/>
            <person name="An Y."/>
            <person name="Searle S."/>
            <person name="Herrero J."/>
            <person name="Groenen M.A."/>
            <person name="Crooijmans R.P."/>
            <person name="Faraut T."/>
            <person name="Cai Q."/>
            <person name="Webster R.G."/>
            <person name="Aldridge J.R."/>
            <person name="Warren W.C."/>
            <person name="Bartschat S."/>
            <person name="Kehr S."/>
            <person name="Marz M."/>
            <person name="Stadler P.F."/>
            <person name="Smith J."/>
            <person name="Kraus R.H."/>
            <person name="Zhao Y."/>
            <person name="Ren L."/>
            <person name="Fei J."/>
            <person name="Morisson M."/>
            <person name="Kaiser P."/>
            <person name="Griffin D.K."/>
            <person name="Rao M."/>
            <person name="Pitel F."/>
            <person name="Wang J."/>
            <person name="Li N."/>
        </authorList>
    </citation>
    <scope>NUCLEOTIDE SEQUENCE [LARGE SCALE GENOMIC DNA]</scope>
</reference>
<evidence type="ECO:0000313" key="1">
    <source>
        <dbReference type="EMBL" id="EOB01113.1"/>
    </source>
</evidence>
<gene>
    <name evidence="1" type="ORF">Anapl_16480</name>
</gene>
<keyword evidence="2" id="KW-1185">Reference proteome</keyword>
<protein>
    <submittedName>
        <fullName evidence="1">Uncharacterized protein</fullName>
    </submittedName>
</protein>
<accession>R0LKZ0</accession>
<dbReference type="Proteomes" id="UP000296049">
    <property type="component" value="Unassembled WGS sequence"/>
</dbReference>
<dbReference type="AlphaFoldDB" id="R0LKZ0"/>